<comment type="caution">
    <text evidence="7">The sequence shown here is derived from an EMBL/GenBank/DDBJ whole genome shotgun (WGS) entry which is preliminary data.</text>
</comment>
<keyword evidence="2 4" id="KW-0064">Aspartyl protease</keyword>
<gene>
    <name evidence="7" type="ORF">OnM2_023100</name>
</gene>
<dbReference type="InterPro" id="IPR033121">
    <property type="entry name" value="PEPTIDASE_A1"/>
</dbReference>
<evidence type="ECO:0000313" key="8">
    <source>
        <dbReference type="Proteomes" id="UP000286134"/>
    </source>
</evidence>
<feature type="signal peptide" evidence="5">
    <location>
        <begin position="1"/>
        <end position="16"/>
    </location>
</feature>
<dbReference type="STRING" id="212602.A0A420I220"/>
<dbReference type="InterPro" id="IPR001461">
    <property type="entry name" value="Aspartic_peptidase_A1"/>
</dbReference>
<evidence type="ECO:0000256" key="1">
    <source>
        <dbReference type="ARBA" id="ARBA00007447"/>
    </source>
</evidence>
<dbReference type="EMBL" id="MCFK01002398">
    <property type="protein sequence ID" value="RKF63697.1"/>
    <property type="molecule type" value="Genomic_DNA"/>
</dbReference>
<dbReference type="PANTHER" id="PTHR47966">
    <property type="entry name" value="BETA-SITE APP-CLEAVING ENZYME, ISOFORM A-RELATED"/>
    <property type="match status" value="1"/>
</dbReference>
<comment type="similarity">
    <text evidence="1 4">Belongs to the peptidase A1 family.</text>
</comment>
<reference evidence="7 8" key="1">
    <citation type="journal article" date="2018" name="BMC Genomics">
        <title>Comparative genome analyses reveal sequence features reflecting distinct modes of host-adaptation between dicot and monocot powdery mildew.</title>
        <authorList>
            <person name="Wu Y."/>
            <person name="Ma X."/>
            <person name="Pan Z."/>
            <person name="Kale S.D."/>
            <person name="Song Y."/>
            <person name="King H."/>
            <person name="Zhang Q."/>
            <person name="Presley C."/>
            <person name="Deng X."/>
            <person name="Wei C.I."/>
            <person name="Xiao S."/>
        </authorList>
    </citation>
    <scope>NUCLEOTIDE SEQUENCE [LARGE SCALE GENOMIC DNA]</scope>
    <source>
        <strain evidence="7">UMSG2</strain>
    </source>
</reference>
<feature type="disulfide bond" evidence="3">
    <location>
        <begin position="109"/>
        <end position="114"/>
    </location>
</feature>
<organism evidence="7 8">
    <name type="scientific">Erysiphe neolycopersici</name>
    <dbReference type="NCBI Taxonomy" id="212602"/>
    <lineage>
        <taxon>Eukaryota</taxon>
        <taxon>Fungi</taxon>
        <taxon>Dikarya</taxon>
        <taxon>Ascomycota</taxon>
        <taxon>Pezizomycotina</taxon>
        <taxon>Leotiomycetes</taxon>
        <taxon>Erysiphales</taxon>
        <taxon>Erysiphaceae</taxon>
        <taxon>Erysiphe</taxon>
    </lineage>
</organism>
<dbReference type="PANTHER" id="PTHR47966:SF51">
    <property type="entry name" value="BETA-SITE APP-CLEAVING ENZYME, ISOFORM A-RELATED"/>
    <property type="match status" value="1"/>
</dbReference>
<dbReference type="GO" id="GO:0000324">
    <property type="term" value="C:fungal-type vacuole"/>
    <property type="evidence" value="ECO:0007669"/>
    <property type="project" value="TreeGrafter"/>
</dbReference>
<keyword evidence="3" id="KW-1015">Disulfide bond</keyword>
<dbReference type="GO" id="GO:0006508">
    <property type="term" value="P:proteolysis"/>
    <property type="evidence" value="ECO:0007669"/>
    <property type="project" value="UniProtKB-KW"/>
</dbReference>
<feature type="domain" description="Peptidase A1" evidence="6">
    <location>
        <begin position="78"/>
        <end position="255"/>
    </location>
</feature>
<protein>
    <submittedName>
        <fullName evidence="7">Vacuolar protease A</fullName>
    </submittedName>
</protein>
<evidence type="ECO:0000256" key="3">
    <source>
        <dbReference type="PIRSR" id="PIRSR601461-2"/>
    </source>
</evidence>
<evidence type="ECO:0000256" key="4">
    <source>
        <dbReference type="RuleBase" id="RU000454"/>
    </source>
</evidence>
<dbReference type="InterPro" id="IPR021109">
    <property type="entry name" value="Peptidase_aspartic_dom_sf"/>
</dbReference>
<dbReference type="AlphaFoldDB" id="A0A420I220"/>
<evidence type="ECO:0000256" key="2">
    <source>
        <dbReference type="ARBA" id="ARBA00022750"/>
    </source>
</evidence>
<sequence length="255" mass="27936">MKGILAAALLLGSAYAGIHKMSLKKVTQEDQLHVKSLNQKYMGYRPKSHAQRIFKDTSIKSEAEGHRVPISNYLNTQYYTEIKIGTPPQTFKVVLDTGSSVLWIPSIQCTSIACSLHQKYDSSSSATYQANGKTIDIQYNSGNLSGIVSGDVVSIGDLEIKDQLFAEALGETGLLLAHSRFDGVLGLGFETSSENDIIHPLYNMFDQELIDELIFSFFLSDKEDGSEVVFGGVDPNHYTGEISKLQCEAGINGKL</sequence>
<dbReference type="OrthoDB" id="771136at2759"/>
<dbReference type="FunFam" id="2.40.70.10:FF:000149">
    <property type="entry name" value="Uncharacterized protein"/>
    <property type="match status" value="1"/>
</dbReference>
<keyword evidence="4" id="KW-0378">Hydrolase</keyword>
<dbReference type="SUPFAM" id="SSF50630">
    <property type="entry name" value="Acid proteases"/>
    <property type="match status" value="1"/>
</dbReference>
<dbReference type="Gene3D" id="2.40.70.10">
    <property type="entry name" value="Acid Proteases"/>
    <property type="match status" value="2"/>
</dbReference>
<dbReference type="SMR" id="A0A420I220"/>
<dbReference type="Pfam" id="PF00026">
    <property type="entry name" value="Asp"/>
    <property type="match status" value="1"/>
</dbReference>
<proteinExistence type="inferred from homology"/>
<accession>A0A420I220</accession>
<name>A0A420I220_9PEZI</name>
<feature type="chain" id="PRO_5019482879" evidence="5">
    <location>
        <begin position="17"/>
        <end position="255"/>
    </location>
</feature>
<evidence type="ECO:0000259" key="6">
    <source>
        <dbReference type="PROSITE" id="PS51767"/>
    </source>
</evidence>
<keyword evidence="8" id="KW-1185">Reference proteome</keyword>
<dbReference type="PROSITE" id="PS00141">
    <property type="entry name" value="ASP_PROTEASE"/>
    <property type="match status" value="1"/>
</dbReference>
<dbReference type="PRINTS" id="PR00792">
    <property type="entry name" value="PEPSIN"/>
</dbReference>
<dbReference type="Proteomes" id="UP000286134">
    <property type="component" value="Unassembled WGS sequence"/>
</dbReference>
<evidence type="ECO:0000313" key="7">
    <source>
        <dbReference type="EMBL" id="RKF63697.1"/>
    </source>
</evidence>
<dbReference type="PROSITE" id="PS51767">
    <property type="entry name" value="PEPTIDASE_A1"/>
    <property type="match status" value="1"/>
</dbReference>
<keyword evidence="5" id="KW-0732">Signal</keyword>
<keyword evidence="4 7" id="KW-0645">Protease</keyword>
<dbReference type="GO" id="GO:0004190">
    <property type="term" value="F:aspartic-type endopeptidase activity"/>
    <property type="evidence" value="ECO:0007669"/>
    <property type="project" value="UniProtKB-KW"/>
</dbReference>
<dbReference type="InterPro" id="IPR001969">
    <property type="entry name" value="Aspartic_peptidase_AS"/>
</dbReference>
<evidence type="ECO:0000256" key="5">
    <source>
        <dbReference type="SAM" id="SignalP"/>
    </source>
</evidence>